<proteinExistence type="predicted"/>
<evidence type="ECO:0000313" key="4">
    <source>
        <dbReference type="Proteomes" id="UP001314229"/>
    </source>
</evidence>
<protein>
    <submittedName>
        <fullName evidence="3">Leucine-rich repeat neuronal protein 4</fullName>
    </submittedName>
</protein>
<name>A0AAV1PL60_SCOSC</name>
<accession>A0AAV1PL60</accession>
<dbReference type="AlphaFoldDB" id="A0AAV1PL60"/>
<keyword evidence="1" id="KW-0472">Membrane</keyword>
<gene>
    <name evidence="3" type="ORF">FSCOSCO3_A026509</name>
</gene>
<evidence type="ECO:0000256" key="1">
    <source>
        <dbReference type="SAM" id="Phobius"/>
    </source>
</evidence>
<dbReference type="EMBL" id="CAWUFR010000189">
    <property type="protein sequence ID" value="CAK6971980.1"/>
    <property type="molecule type" value="Genomic_DNA"/>
</dbReference>
<comment type="caution">
    <text evidence="3">The sequence shown here is derived from an EMBL/GenBank/DDBJ whole genome shotgun (WGS) entry which is preliminary data.</text>
</comment>
<feature type="transmembrane region" description="Helical" evidence="1">
    <location>
        <begin position="201"/>
        <end position="224"/>
    </location>
</feature>
<sequence length="251" mass="27487">MTPQHRNLALLLFLSVSPLLHSHLFTHAASTSPPVTLSRIFMDDDYDYEDENHKTLTPVKIPVLNRDVKPCKLDPCSENQEPCPQLHAKTGCLCPGLSGPDEPPHAPRIKGLLQVKEGDNRGKVEIQWCAPSSVVTGYRVVVEGREGDALQFGKALRRSFLESLEAGTKVCVEAVNNAGHSMTSEFSCERVSRPASSDDKLLVGVIGGGIVLLLLLIIAAVILWKHHMHKKAKRDSNDGLRNPSYSTEGNL</sequence>
<feature type="signal peptide" evidence="2">
    <location>
        <begin position="1"/>
        <end position="22"/>
    </location>
</feature>
<keyword evidence="4" id="KW-1185">Reference proteome</keyword>
<keyword evidence="1" id="KW-1133">Transmembrane helix</keyword>
<keyword evidence="2" id="KW-0732">Signal</keyword>
<organism evidence="3 4">
    <name type="scientific">Scomber scombrus</name>
    <name type="common">Atlantic mackerel</name>
    <name type="synonym">Scomber vernalis</name>
    <dbReference type="NCBI Taxonomy" id="13677"/>
    <lineage>
        <taxon>Eukaryota</taxon>
        <taxon>Metazoa</taxon>
        <taxon>Chordata</taxon>
        <taxon>Craniata</taxon>
        <taxon>Vertebrata</taxon>
        <taxon>Euteleostomi</taxon>
        <taxon>Actinopterygii</taxon>
        <taxon>Neopterygii</taxon>
        <taxon>Teleostei</taxon>
        <taxon>Neoteleostei</taxon>
        <taxon>Acanthomorphata</taxon>
        <taxon>Pelagiaria</taxon>
        <taxon>Scombriformes</taxon>
        <taxon>Scombridae</taxon>
        <taxon>Scomber</taxon>
    </lineage>
</organism>
<reference evidence="3 4" key="1">
    <citation type="submission" date="2024-01" db="EMBL/GenBank/DDBJ databases">
        <authorList>
            <person name="Alioto T."/>
            <person name="Alioto T."/>
            <person name="Gomez Garrido J."/>
        </authorList>
    </citation>
    <scope>NUCLEOTIDE SEQUENCE [LARGE SCALE GENOMIC DNA]</scope>
</reference>
<feature type="chain" id="PRO_5043494562" evidence="2">
    <location>
        <begin position="23"/>
        <end position="251"/>
    </location>
</feature>
<keyword evidence="1" id="KW-0812">Transmembrane</keyword>
<evidence type="ECO:0000256" key="2">
    <source>
        <dbReference type="SAM" id="SignalP"/>
    </source>
</evidence>
<evidence type="ECO:0000313" key="3">
    <source>
        <dbReference type="EMBL" id="CAK6971980.1"/>
    </source>
</evidence>
<dbReference type="Proteomes" id="UP001314229">
    <property type="component" value="Unassembled WGS sequence"/>
</dbReference>